<protein>
    <submittedName>
        <fullName evidence="2">Uncharacterized protein</fullName>
    </submittedName>
</protein>
<evidence type="ECO:0000313" key="2">
    <source>
        <dbReference type="EMBL" id="KAK6759006.1"/>
    </source>
</evidence>
<sequence>MNSLLEGKEEETKRTLGEDSEGVGNPENLVAPLASATAAAAMQDDDVPRTLARSLTFIEWSAPVIDRFCWPSFTITYRCFAVFNPRTFSPGSSRTIPTSSLIFELHHRSKNNH</sequence>
<feature type="compositionally biased region" description="Basic and acidic residues" evidence="1">
    <location>
        <begin position="1"/>
        <end position="17"/>
    </location>
</feature>
<keyword evidence="3" id="KW-1185">Reference proteome</keyword>
<dbReference type="Proteomes" id="UP001303046">
    <property type="component" value="Unassembled WGS sequence"/>
</dbReference>
<feature type="region of interest" description="Disordered" evidence="1">
    <location>
        <begin position="1"/>
        <end position="26"/>
    </location>
</feature>
<reference evidence="2 3" key="1">
    <citation type="submission" date="2023-08" db="EMBL/GenBank/DDBJ databases">
        <title>A Necator americanus chromosomal reference genome.</title>
        <authorList>
            <person name="Ilik V."/>
            <person name="Petrzelkova K.J."/>
            <person name="Pardy F."/>
            <person name="Fuh T."/>
            <person name="Niatou-Singa F.S."/>
            <person name="Gouil Q."/>
            <person name="Baker L."/>
            <person name="Ritchie M.E."/>
            <person name="Jex A.R."/>
            <person name="Gazzola D."/>
            <person name="Li H."/>
            <person name="Toshio Fujiwara R."/>
            <person name="Zhan B."/>
            <person name="Aroian R.V."/>
            <person name="Pafco B."/>
            <person name="Schwarz E.M."/>
        </authorList>
    </citation>
    <scope>NUCLEOTIDE SEQUENCE [LARGE SCALE GENOMIC DNA]</scope>
    <source>
        <strain evidence="2 3">Aroian</strain>
        <tissue evidence="2">Whole animal</tissue>
    </source>
</reference>
<gene>
    <name evidence="2" type="primary">Necator_chrV.g21101</name>
    <name evidence="2" type="ORF">RB195_016308</name>
</gene>
<comment type="caution">
    <text evidence="2">The sequence shown here is derived from an EMBL/GenBank/DDBJ whole genome shotgun (WGS) entry which is preliminary data.</text>
</comment>
<evidence type="ECO:0000313" key="3">
    <source>
        <dbReference type="Proteomes" id="UP001303046"/>
    </source>
</evidence>
<name>A0ABR1E8P3_NECAM</name>
<proteinExistence type="predicted"/>
<accession>A0ABR1E8P3</accession>
<evidence type="ECO:0000256" key="1">
    <source>
        <dbReference type="SAM" id="MobiDB-lite"/>
    </source>
</evidence>
<dbReference type="EMBL" id="JAVFWL010000005">
    <property type="protein sequence ID" value="KAK6759006.1"/>
    <property type="molecule type" value="Genomic_DNA"/>
</dbReference>
<organism evidence="2 3">
    <name type="scientific">Necator americanus</name>
    <name type="common">Human hookworm</name>
    <dbReference type="NCBI Taxonomy" id="51031"/>
    <lineage>
        <taxon>Eukaryota</taxon>
        <taxon>Metazoa</taxon>
        <taxon>Ecdysozoa</taxon>
        <taxon>Nematoda</taxon>
        <taxon>Chromadorea</taxon>
        <taxon>Rhabditida</taxon>
        <taxon>Rhabditina</taxon>
        <taxon>Rhabditomorpha</taxon>
        <taxon>Strongyloidea</taxon>
        <taxon>Ancylostomatidae</taxon>
        <taxon>Bunostominae</taxon>
        <taxon>Necator</taxon>
    </lineage>
</organism>